<dbReference type="EMBL" id="KB468053">
    <property type="protein sequence ID" value="PCH40601.1"/>
    <property type="molecule type" value="Genomic_DNA"/>
</dbReference>
<gene>
    <name evidence="2" type="ORF">WOLCODRAFT_162446</name>
</gene>
<dbReference type="AlphaFoldDB" id="A0A2H3JFD5"/>
<name>A0A2H3JFD5_WOLCO</name>
<protein>
    <submittedName>
        <fullName evidence="2">Uncharacterized protein</fullName>
    </submittedName>
</protein>
<accession>A0A2H3JFD5</accession>
<feature type="region of interest" description="Disordered" evidence="1">
    <location>
        <begin position="1"/>
        <end position="26"/>
    </location>
</feature>
<organism evidence="2 3">
    <name type="scientific">Wolfiporia cocos (strain MD-104)</name>
    <name type="common">Brown rot fungus</name>
    <dbReference type="NCBI Taxonomy" id="742152"/>
    <lineage>
        <taxon>Eukaryota</taxon>
        <taxon>Fungi</taxon>
        <taxon>Dikarya</taxon>
        <taxon>Basidiomycota</taxon>
        <taxon>Agaricomycotina</taxon>
        <taxon>Agaricomycetes</taxon>
        <taxon>Polyporales</taxon>
        <taxon>Phaeolaceae</taxon>
        <taxon>Wolfiporia</taxon>
    </lineage>
</organism>
<evidence type="ECO:0000256" key="1">
    <source>
        <dbReference type="SAM" id="MobiDB-lite"/>
    </source>
</evidence>
<keyword evidence="3" id="KW-1185">Reference proteome</keyword>
<sequence length="314" mass="34360">MSDLRRDTGFATAPNHSELSAHRLGPYAKRRIARSAAAAAPRRSSIDRQRATYLHPHPPSAVCHDQRAALRCCPVRDVSSVAVTPPASASVSPRLQHCASRPRSACSGAARTSPALLVDRGRHFRPEGWPCRPPRRRPQRQTGGRLRFPARVYVLSTRVAVLRVMPLRLRALVLHSRSRSARGPDETSTAQILRANGRVTLARKSHARTCAPGSVLLRTVWRLRGARPQVAIGCRGRIEEPGPSPWDVLVWSLAVLRVRVAGTSDLCHMSYQLVIGVGILTSMSSGYPEEGRALRGVLVLAQTSPRSSGRVPFH</sequence>
<dbReference type="Proteomes" id="UP000218811">
    <property type="component" value="Unassembled WGS sequence"/>
</dbReference>
<reference evidence="2 3" key="1">
    <citation type="journal article" date="2012" name="Science">
        <title>The Paleozoic origin of enzymatic lignin decomposition reconstructed from 31 fungal genomes.</title>
        <authorList>
            <person name="Floudas D."/>
            <person name="Binder M."/>
            <person name="Riley R."/>
            <person name="Barry K."/>
            <person name="Blanchette R.A."/>
            <person name="Henrissat B."/>
            <person name="Martinez A.T."/>
            <person name="Otillar R."/>
            <person name="Spatafora J.W."/>
            <person name="Yadav J.S."/>
            <person name="Aerts A."/>
            <person name="Benoit I."/>
            <person name="Boyd A."/>
            <person name="Carlson A."/>
            <person name="Copeland A."/>
            <person name="Coutinho P.M."/>
            <person name="de Vries R.P."/>
            <person name="Ferreira P."/>
            <person name="Findley K."/>
            <person name="Foster B."/>
            <person name="Gaskell J."/>
            <person name="Glotzer D."/>
            <person name="Gorecki P."/>
            <person name="Heitman J."/>
            <person name="Hesse C."/>
            <person name="Hori C."/>
            <person name="Igarashi K."/>
            <person name="Jurgens J.A."/>
            <person name="Kallen N."/>
            <person name="Kersten P."/>
            <person name="Kohler A."/>
            <person name="Kuees U."/>
            <person name="Kumar T.K.A."/>
            <person name="Kuo A."/>
            <person name="LaButti K."/>
            <person name="Larrondo L.F."/>
            <person name="Lindquist E."/>
            <person name="Ling A."/>
            <person name="Lombard V."/>
            <person name="Lucas S."/>
            <person name="Lundell T."/>
            <person name="Martin R."/>
            <person name="McLaughlin D.J."/>
            <person name="Morgenstern I."/>
            <person name="Morin E."/>
            <person name="Murat C."/>
            <person name="Nagy L.G."/>
            <person name="Nolan M."/>
            <person name="Ohm R.A."/>
            <person name="Patyshakuliyeva A."/>
            <person name="Rokas A."/>
            <person name="Ruiz-Duenas F.J."/>
            <person name="Sabat G."/>
            <person name="Salamov A."/>
            <person name="Samejima M."/>
            <person name="Schmutz J."/>
            <person name="Slot J.C."/>
            <person name="St John F."/>
            <person name="Stenlid J."/>
            <person name="Sun H."/>
            <person name="Sun S."/>
            <person name="Syed K."/>
            <person name="Tsang A."/>
            <person name="Wiebenga A."/>
            <person name="Young D."/>
            <person name="Pisabarro A."/>
            <person name="Eastwood D.C."/>
            <person name="Martin F."/>
            <person name="Cullen D."/>
            <person name="Grigoriev I.V."/>
            <person name="Hibbett D.S."/>
        </authorList>
    </citation>
    <scope>NUCLEOTIDE SEQUENCE [LARGE SCALE GENOMIC DNA]</scope>
    <source>
        <strain evidence="2 3">MD-104</strain>
    </source>
</reference>
<evidence type="ECO:0000313" key="2">
    <source>
        <dbReference type="EMBL" id="PCH40601.1"/>
    </source>
</evidence>
<evidence type="ECO:0000313" key="3">
    <source>
        <dbReference type="Proteomes" id="UP000218811"/>
    </source>
</evidence>
<proteinExistence type="predicted"/>